<name>A0A6A4TKF4_SCOMX</name>
<proteinExistence type="predicted"/>
<accession>A0A6A4TKF4</accession>
<evidence type="ECO:0000313" key="2">
    <source>
        <dbReference type="Proteomes" id="UP000438429"/>
    </source>
</evidence>
<organism evidence="1 2">
    <name type="scientific">Scophthalmus maximus</name>
    <name type="common">Turbot</name>
    <name type="synonym">Psetta maxima</name>
    <dbReference type="NCBI Taxonomy" id="52904"/>
    <lineage>
        <taxon>Eukaryota</taxon>
        <taxon>Metazoa</taxon>
        <taxon>Chordata</taxon>
        <taxon>Craniata</taxon>
        <taxon>Vertebrata</taxon>
        <taxon>Euteleostomi</taxon>
        <taxon>Actinopterygii</taxon>
        <taxon>Neopterygii</taxon>
        <taxon>Teleostei</taxon>
        <taxon>Neoteleostei</taxon>
        <taxon>Acanthomorphata</taxon>
        <taxon>Carangaria</taxon>
        <taxon>Pleuronectiformes</taxon>
        <taxon>Pleuronectoidei</taxon>
        <taxon>Scophthalmidae</taxon>
        <taxon>Scophthalmus</taxon>
    </lineage>
</organism>
<dbReference type="AlphaFoldDB" id="A0A6A4TKF4"/>
<dbReference type="Proteomes" id="UP000438429">
    <property type="component" value="Unassembled WGS sequence"/>
</dbReference>
<dbReference type="EMBL" id="VEVO01000004">
    <property type="protein sequence ID" value="KAF0043704.1"/>
    <property type="molecule type" value="Genomic_DNA"/>
</dbReference>
<evidence type="ECO:0000313" key="1">
    <source>
        <dbReference type="EMBL" id="KAF0043704.1"/>
    </source>
</evidence>
<sequence>MEKKIHFTAFTTRHFGPFAARRVAPPRFVGLCQDLSLPSVDKTSLITSPQQQLLKSRRLDIPEELSSVEQLEGILQDSNYKDTDLEACVKGVDLGILTTMEDNIGRQKRKSIAPVIEEQIVLNDVCDFTTAFALLFGLYICA</sequence>
<comment type="caution">
    <text evidence="1">The sequence shown here is derived from an EMBL/GenBank/DDBJ whole genome shotgun (WGS) entry which is preliminary data.</text>
</comment>
<reference evidence="1 2" key="1">
    <citation type="submission" date="2019-06" db="EMBL/GenBank/DDBJ databases">
        <title>Draft genomes of female and male turbot (Scophthalmus maximus).</title>
        <authorList>
            <person name="Xu H."/>
            <person name="Xu X.-W."/>
            <person name="Shao C."/>
            <person name="Chen S."/>
        </authorList>
    </citation>
    <scope>NUCLEOTIDE SEQUENCE [LARGE SCALE GENOMIC DNA]</scope>
    <source>
        <strain evidence="1">Ysfricsl-2016a</strain>
        <tissue evidence="1">Blood</tissue>
    </source>
</reference>
<gene>
    <name evidence="1" type="ORF">F2P81_005041</name>
</gene>
<protein>
    <submittedName>
        <fullName evidence="1">Uncharacterized protein</fullName>
    </submittedName>
</protein>